<dbReference type="NCBIfam" id="NF005093">
    <property type="entry name" value="PRK06522.2-4"/>
    <property type="match status" value="1"/>
</dbReference>
<dbReference type="GO" id="GO:0008677">
    <property type="term" value="F:2-dehydropantoate 2-reductase activity"/>
    <property type="evidence" value="ECO:0007669"/>
    <property type="project" value="UniProtKB-EC"/>
</dbReference>
<evidence type="ECO:0000256" key="7">
    <source>
        <dbReference type="ARBA" id="ARBA00022857"/>
    </source>
</evidence>
<dbReference type="Pfam" id="PF08546">
    <property type="entry name" value="ApbA_C"/>
    <property type="match status" value="1"/>
</dbReference>
<evidence type="ECO:0000256" key="4">
    <source>
        <dbReference type="ARBA" id="ARBA00013014"/>
    </source>
</evidence>
<dbReference type="InterPro" id="IPR013328">
    <property type="entry name" value="6PGD_dom2"/>
</dbReference>
<sequence length="296" mass="33529">MDIGIIGAGSLGLLYSYYLCKNHTITLYTNRKAQADQINTNGLLMIKDGIHTRVMINADSTRNYKEELLIVTVKQYDIASVIAEINNLSPRTILFLQNGMGHLPYLSALLKHHIILGIVEHGALRLDDHTVQHTGVGTTKIAYYNRDNSQNTLIEQLETNRQSLFSIEMKDDWREMLAEKLVVNATINPLTSILRVRNGELIENDHFIKLLKALFIEVIQVLGLSNKELLWEHVQNICKTTAQNQSSMYKDIQNGHQTEIDSILGYLIQQATNTQKPIPHITFLYHAIKGIEVGND</sequence>
<feature type="domain" description="Ketopantoate reductase C-terminal" evidence="13">
    <location>
        <begin position="172"/>
        <end position="292"/>
    </location>
</feature>
<dbReference type="InterPro" id="IPR013332">
    <property type="entry name" value="KPR_N"/>
</dbReference>
<dbReference type="Gene3D" id="3.40.50.720">
    <property type="entry name" value="NAD(P)-binding Rossmann-like Domain"/>
    <property type="match status" value="1"/>
</dbReference>
<name>A0ABS3MWY0_9BACI</name>
<dbReference type="InterPro" id="IPR036291">
    <property type="entry name" value="NAD(P)-bd_dom_sf"/>
</dbReference>
<dbReference type="InterPro" id="IPR008927">
    <property type="entry name" value="6-PGluconate_DH-like_C_sf"/>
</dbReference>
<keyword evidence="8 11" id="KW-0560">Oxidoreductase</keyword>
<dbReference type="InterPro" id="IPR003710">
    <property type="entry name" value="ApbA"/>
</dbReference>
<evidence type="ECO:0000259" key="12">
    <source>
        <dbReference type="Pfam" id="PF02558"/>
    </source>
</evidence>
<dbReference type="PANTHER" id="PTHR43765">
    <property type="entry name" value="2-DEHYDROPANTOATE 2-REDUCTASE-RELATED"/>
    <property type="match status" value="1"/>
</dbReference>
<comment type="similarity">
    <text evidence="3 11">Belongs to the ketopantoate reductase family.</text>
</comment>
<evidence type="ECO:0000256" key="3">
    <source>
        <dbReference type="ARBA" id="ARBA00007870"/>
    </source>
</evidence>
<evidence type="ECO:0000313" key="14">
    <source>
        <dbReference type="EMBL" id="MBO1510528.1"/>
    </source>
</evidence>
<keyword evidence="15" id="KW-1185">Reference proteome</keyword>
<dbReference type="EMBL" id="JAGDEL010000001">
    <property type="protein sequence ID" value="MBO1510528.1"/>
    <property type="molecule type" value="Genomic_DNA"/>
</dbReference>
<dbReference type="Proteomes" id="UP000663981">
    <property type="component" value="Unassembled WGS sequence"/>
</dbReference>
<evidence type="ECO:0000256" key="10">
    <source>
        <dbReference type="ARBA" id="ARBA00048793"/>
    </source>
</evidence>
<evidence type="ECO:0000256" key="2">
    <source>
        <dbReference type="ARBA" id="ARBA00004994"/>
    </source>
</evidence>
<evidence type="ECO:0000256" key="11">
    <source>
        <dbReference type="RuleBase" id="RU362068"/>
    </source>
</evidence>
<dbReference type="InterPro" id="IPR050838">
    <property type="entry name" value="Ketopantoate_reductase"/>
</dbReference>
<feature type="domain" description="Ketopantoate reductase N-terminal" evidence="12">
    <location>
        <begin position="3"/>
        <end position="145"/>
    </location>
</feature>
<dbReference type="InterPro" id="IPR013752">
    <property type="entry name" value="KPA_reductase"/>
</dbReference>
<reference evidence="14 15" key="1">
    <citation type="submission" date="2021-03" db="EMBL/GenBank/DDBJ databases">
        <title>Whole genome sequence of Metabacillus bambusae BG109.</title>
        <authorList>
            <person name="Jeong J.W."/>
        </authorList>
    </citation>
    <scope>NUCLEOTIDE SEQUENCE [LARGE SCALE GENOMIC DNA]</scope>
    <source>
        <strain evidence="14 15">BG109</strain>
    </source>
</reference>
<dbReference type="Pfam" id="PF02558">
    <property type="entry name" value="ApbA"/>
    <property type="match status" value="1"/>
</dbReference>
<evidence type="ECO:0000256" key="6">
    <source>
        <dbReference type="ARBA" id="ARBA00022655"/>
    </source>
</evidence>
<comment type="function">
    <text evidence="1 11">Catalyzes the NADPH-dependent reduction of ketopantoate into pantoic acid.</text>
</comment>
<proteinExistence type="inferred from homology"/>
<comment type="catalytic activity">
    <reaction evidence="10 11">
        <text>(R)-pantoate + NADP(+) = 2-dehydropantoate + NADPH + H(+)</text>
        <dbReference type="Rhea" id="RHEA:16233"/>
        <dbReference type="ChEBI" id="CHEBI:11561"/>
        <dbReference type="ChEBI" id="CHEBI:15378"/>
        <dbReference type="ChEBI" id="CHEBI:15980"/>
        <dbReference type="ChEBI" id="CHEBI:57783"/>
        <dbReference type="ChEBI" id="CHEBI:58349"/>
        <dbReference type="EC" id="1.1.1.169"/>
    </reaction>
</comment>
<dbReference type="Gene3D" id="1.10.1040.10">
    <property type="entry name" value="N-(1-d-carboxylethyl)-l-norvaline Dehydrogenase, domain 2"/>
    <property type="match status" value="1"/>
</dbReference>
<comment type="caution">
    <text evidence="14">The sequence shown here is derived from an EMBL/GenBank/DDBJ whole genome shotgun (WGS) entry which is preliminary data.</text>
</comment>
<evidence type="ECO:0000259" key="13">
    <source>
        <dbReference type="Pfam" id="PF08546"/>
    </source>
</evidence>
<evidence type="ECO:0000313" key="15">
    <source>
        <dbReference type="Proteomes" id="UP000663981"/>
    </source>
</evidence>
<evidence type="ECO:0000256" key="5">
    <source>
        <dbReference type="ARBA" id="ARBA00019465"/>
    </source>
</evidence>
<evidence type="ECO:0000256" key="9">
    <source>
        <dbReference type="ARBA" id="ARBA00032024"/>
    </source>
</evidence>
<dbReference type="PANTHER" id="PTHR43765:SF2">
    <property type="entry name" value="2-DEHYDROPANTOATE 2-REDUCTASE"/>
    <property type="match status" value="1"/>
</dbReference>
<keyword evidence="6 11" id="KW-0566">Pantothenate biosynthesis</keyword>
<comment type="pathway">
    <text evidence="2 11">Cofactor biosynthesis; (R)-pantothenate biosynthesis; (R)-pantoate from 3-methyl-2-oxobutanoate: step 2/2.</text>
</comment>
<evidence type="ECO:0000256" key="1">
    <source>
        <dbReference type="ARBA" id="ARBA00002919"/>
    </source>
</evidence>
<keyword evidence="7 11" id="KW-0521">NADP</keyword>
<protein>
    <recommendedName>
        <fullName evidence="5 11">2-dehydropantoate 2-reductase</fullName>
        <ecNumber evidence="4 11">1.1.1.169</ecNumber>
    </recommendedName>
    <alternativeName>
        <fullName evidence="9 11">Ketopantoate reductase</fullName>
    </alternativeName>
</protein>
<accession>A0ABS3MWY0</accession>
<gene>
    <name evidence="14" type="ORF">I7822_02345</name>
</gene>
<organism evidence="14 15">
    <name type="scientific">Metabacillus bambusae</name>
    <dbReference type="NCBI Taxonomy" id="2795218"/>
    <lineage>
        <taxon>Bacteria</taxon>
        <taxon>Bacillati</taxon>
        <taxon>Bacillota</taxon>
        <taxon>Bacilli</taxon>
        <taxon>Bacillales</taxon>
        <taxon>Bacillaceae</taxon>
        <taxon>Metabacillus</taxon>
    </lineage>
</organism>
<dbReference type="EC" id="1.1.1.169" evidence="4 11"/>
<dbReference type="NCBIfam" id="TIGR00745">
    <property type="entry name" value="apbA_panE"/>
    <property type="match status" value="1"/>
</dbReference>
<dbReference type="RefSeq" id="WP_207975148.1">
    <property type="nucleotide sequence ID" value="NZ_JAGDEL010000001.1"/>
</dbReference>
<evidence type="ECO:0000256" key="8">
    <source>
        <dbReference type="ARBA" id="ARBA00023002"/>
    </source>
</evidence>
<dbReference type="SUPFAM" id="SSF48179">
    <property type="entry name" value="6-phosphogluconate dehydrogenase C-terminal domain-like"/>
    <property type="match status" value="1"/>
</dbReference>
<dbReference type="SUPFAM" id="SSF51735">
    <property type="entry name" value="NAD(P)-binding Rossmann-fold domains"/>
    <property type="match status" value="1"/>
</dbReference>